<reference evidence="4" key="1">
    <citation type="submission" date="2022-11" db="UniProtKB">
        <authorList>
            <consortium name="WormBaseParasite"/>
        </authorList>
    </citation>
    <scope>IDENTIFICATION</scope>
</reference>
<dbReference type="Proteomes" id="UP000887565">
    <property type="component" value="Unplaced"/>
</dbReference>
<evidence type="ECO:0000256" key="1">
    <source>
        <dbReference type="SAM" id="Coils"/>
    </source>
</evidence>
<evidence type="ECO:0000313" key="3">
    <source>
        <dbReference type="Proteomes" id="UP000887565"/>
    </source>
</evidence>
<accession>A0A915HZC9</accession>
<keyword evidence="1" id="KW-0175">Coiled coil</keyword>
<feature type="region of interest" description="Disordered" evidence="2">
    <location>
        <begin position="63"/>
        <end position="83"/>
    </location>
</feature>
<dbReference type="AlphaFoldDB" id="A0A915HZC9"/>
<name>A0A915HZC9_ROMCU</name>
<dbReference type="WBParaSite" id="nRc.2.0.1.t06621-RA">
    <property type="protein sequence ID" value="nRc.2.0.1.t06621-RA"/>
    <property type="gene ID" value="nRc.2.0.1.g06621"/>
</dbReference>
<keyword evidence="3" id="KW-1185">Reference proteome</keyword>
<evidence type="ECO:0000256" key="2">
    <source>
        <dbReference type="SAM" id="MobiDB-lite"/>
    </source>
</evidence>
<proteinExistence type="predicted"/>
<feature type="compositionally biased region" description="Basic and acidic residues" evidence="2">
    <location>
        <begin position="74"/>
        <end position="83"/>
    </location>
</feature>
<feature type="compositionally biased region" description="Polar residues" evidence="2">
    <location>
        <begin position="63"/>
        <end position="73"/>
    </location>
</feature>
<protein>
    <submittedName>
        <fullName evidence="4">Uncharacterized protein</fullName>
    </submittedName>
</protein>
<feature type="coiled-coil region" evidence="1">
    <location>
        <begin position="19"/>
        <end position="46"/>
    </location>
</feature>
<evidence type="ECO:0000313" key="4">
    <source>
        <dbReference type="WBParaSite" id="nRc.2.0.1.t06621-RA"/>
    </source>
</evidence>
<sequence>MINFRCDANNALSKIVTLAMQQQKYLEEYKIEIEDIKAQKKELLKLKVSKAENILRPTSSYAQSQKLSKNRNIASEKKSQISF</sequence>
<organism evidence="3 4">
    <name type="scientific">Romanomermis culicivorax</name>
    <name type="common">Nematode worm</name>
    <dbReference type="NCBI Taxonomy" id="13658"/>
    <lineage>
        <taxon>Eukaryota</taxon>
        <taxon>Metazoa</taxon>
        <taxon>Ecdysozoa</taxon>
        <taxon>Nematoda</taxon>
        <taxon>Enoplea</taxon>
        <taxon>Dorylaimia</taxon>
        <taxon>Mermithida</taxon>
        <taxon>Mermithoidea</taxon>
        <taxon>Mermithidae</taxon>
        <taxon>Romanomermis</taxon>
    </lineage>
</organism>